<dbReference type="PANTHER" id="PTHR43773:SF1">
    <property type="entry name" value="MAGNESIUM TRANSPORTER MGTE"/>
    <property type="match status" value="1"/>
</dbReference>
<dbReference type="EMBL" id="LR134253">
    <property type="protein sequence ID" value="VED48355.1"/>
    <property type="molecule type" value="Genomic_DNA"/>
</dbReference>
<evidence type="ECO:0000256" key="1">
    <source>
        <dbReference type="SAM" id="MobiDB-lite"/>
    </source>
</evidence>
<gene>
    <name evidence="3" type="ORF">NCTC9997_02001</name>
</gene>
<feature type="region of interest" description="Disordered" evidence="1">
    <location>
        <begin position="140"/>
        <end position="171"/>
    </location>
</feature>
<proteinExistence type="predicted"/>
<organism evidence="3 4">
    <name type="scientific">Raoultella terrigena</name>
    <name type="common">Klebsiella terrigena</name>
    <dbReference type="NCBI Taxonomy" id="577"/>
    <lineage>
        <taxon>Bacteria</taxon>
        <taxon>Pseudomonadati</taxon>
        <taxon>Pseudomonadota</taxon>
        <taxon>Gammaproteobacteria</taxon>
        <taxon>Enterobacterales</taxon>
        <taxon>Enterobacteriaceae</taxon>
        <taxon>Klebsiella/Raoultella group</taxon>
        <taxon>Raoultella</taxon>
    </lineage>
</organism>
<dbReference type="GO" id="GO:0016020">
    <property type="term" value="C:membrane"/>
    <property type="evidence" value="ECO:0007669"/>
    <property type="project" value="InterPro"/>
</dbReference>
<dbReference type="SMART" id="SM00924">
    <property type="entry name" value="MgtE_N"/>
    <property type="match status" value="1"/>
</dbReference>
<dbReference type="Pfam" id="PF03448">
    <property type="entry name" value="MgtE_N"/>
    <property type="match status" value="1"/>
</dbReference>
<evidence type="ECO:0000313" key="3">
    <source>
        <dbReference type="EMBL" id="VED48355.1"/>
    </source>
</evidence>
<dbReference type="InterPro" id="IPR006668">
    <property type="entry name" value="Mg_transptr_MgtE_intracell_dom"/>
</dbReference>
<dbReference type="Gene3D" id="1.25.60.10">
    <property type="entry name" value="MgtE N-terminal domain-like"/>
    <property type="match status" value="1"/>
</dbReference>
<sequence length="171" mass="19083">MSVLHKKSARLRDEERARLIWLLSTDKAVTSSLLGKLTLAERYDDGTLADDLAEVEVLVSHLPPPDLADALEALPYDARNALWRLIADDKRGEVLLEASESVWGDLIDKMSDRELLFTLQNLDIDEQVYILQHLPARPDRTPAGGAAGGEAGAYPSDDALRRQYRRRDHGV</sequence>
<reference evidence="3 4" key="1">
    <citation type="submission" date="2018-12" db="EMBL/GenBank/DDBJ databases">
        <authorList>
            <consortium name="Pathogen Informatics"/>
        </authorList>
    </citation>
    <scope>NUCLEOTIDE SEQUENCE [LARGE SCALE GENOMIC DNA]</scope>
    <source>
        <strain evidence="3 4">NCTC9997</strain>
    </source>
</reference>
<dbReference type="Proteomes" id="UP000267630">
    <property type="component" value="Chromosome 3"/>
</dbReference>
<accession>A0A7Z8Z7X6</accession>
<evidence type="ECO:0000313" key="4">
    <source>
        <dbReference type="Proteomes" id="UP000267630"/>
    </source>
</evidence>
<dbReference type="SUPFAM" id="SSF158791">
    <property type="entry name" value="MgtE N-terminal domain-like"/>
    <property type="match status" value="1"/>
</dbReference>
<feature type="domain" description="Magnesium transporter MgtE intracellular" evidence="2">
    <location>
        <begin position="62"/>
        <end position="159"/>
    </location>
</feature>
<dbReference type="InterPro" id="IPR038076">
    <property type="entry name" value="MgtE_N_sf"/>
</dbReference>
<feature type="compositionally biased region" description="Basic residues" evidence="1">
    <location>
        <begin position="162"/>
        <end position="171"/>
    </location>
</feature>
<dbReference type="AlphaFoldDB" id="A0A7Z8Z7X6"/>
<name>A0A7Z8Z7X6_RAOTE</name>
<dbReference type="PANTHER" id="PTHR43773">
    <property type="entry name" value="MAGNESIUM TRANSPORTER MGTE"/>
    <property type="match status" value="1"/>
</dbReference>
<keyword evidence="4" id="KW-1185">Reference proteome</keyword>
<protein>
    <submittedName>
        <fullName evidence="3">Magnesium transporter</fullName>
    </submittedName>
</protein>
<dbReference type="InterPro" id="IPR006669">
    <property type="entry name" value="MgtE_transporter"/>
</dbReference>
<dbReference type="GO" id="GO:0015095">
    <property type="term" value="F:magnesium ion transmembrane transporter activity"/>
    <property type="evidence" value="ECO:0007669"/>
    <property type="project" value="InterPro"/>
</dbReference>
<evidence type="ECO:0000259" key="2">
    <source>
        <dbReference type="SMART" id="SM00924"/>
    </source>
</evidence>